<dbReference type="EMBL" id="JACIFZ010000010">
    <property type="protein sequence ID" value="MBB4225185.1"/>
    <property type="molecule type" value="Genomic_DNA"/>
</dbReference>
<evidence type="ECO:0000313" key="2">
    <source>
        <dbReference type="EMBL" id="MBB4225185.1"/>
    </source>
</evidence>
<organism evidence="2 3">
    <name type="scientific">Variovorax guangxiensis</name>
    <dbReference type="NCBI Taxonomy" id="1775474"/>
    <lineage>
        <taxon>Bacteria</taxon>
        <taxon>Pseudomonadati</taxon>
        <taxon>Pseudomonadota</taxon>
        <taxon>Betaproteobacteria</taxon>
        <taxon>Burkholderiales</taxon>
        <taxon>Comamonadaceae</taxon>
        <taxon>Variovorax</taxon>
    </lineage>
</organism>
<dbReference type="Proteomes" id="UP000524450">
    <property type="component" value="Unassembled WGS sequence"/>
</dbReference>
<feature type="region of interest" description="Disordered" evidence="1">
    <location>
        <begin position="1"/>
        <end position="25"/>
    </location>
</feature>
<comment type="caution">
    <text evidence="2">The sequence shown here is derived from an EMBL/GenBank/DDBJ whole genome shotgun (WGS) entry which is preliminary data.</text>
</comment>
<evidence type="ECO:0000313" key="3">
    <source>
        <dbReference type="Proteomes" id="UP000524450"/>
    </source>
</evidence>
<protein>
    <submittedName>
        <fullName evidence="2">Uncharacterized protein</fullName>
    </submittedName>
</protein>
<accession>A0A840FY94</accession>
<gene>
    <name evidence="2" type="ORF">GGD71_005994</name>
</gene>
<dbReference type="AlphaFoldDB" id="A0A840FY94"/>
<name>A0A840FY94_9BURK</name>
<dbReference type="RefSeq" id="WP_184642008.1">
    <property type="nucleotide sequence ID" value="NZ_JACIFZ010000010.1"/>
</dbReference>
<sequence>MPRDELPQHHENPGPAKPTARIADGVPNPFYARHAARLAELREEFAQGTSHERNITAAEREWEGISKRSRAMLLFWAGYDINSIAFAVERAWRELPPLERTAVGEAIRELQNDLRTVFALTL</sequence>
<reference evidence="2 3" key="1">
    <citation type="submission" date="2020-08" db="EMBL/GenBank/DDBJ databases">
        <title>Genomic Encyclopedia of Type Strains, Phase IV (KMG-V): Genome sequencing to study the core and pangenomes of soil and plant-associated prokaryotes.</title>
        <authorList>
            <person name="Whitman W."/>
        </authorList>
    </citation>
    <scope>NUCLEOTIDE SEQUENCE [LARGE SCALE GENOMIC DNA]</scope>
    <source>
        <strain evidence="2 3">34/80</strain>
    </source>
</reference>
<proteinExistence type="predicted"/>
<feature type="compositionally biased region" description="Basic and acidic residues" evidence="1">
    <location>
        <begin position="1"/>
        <end position="12"/>
    </location>
</feature>
<evidence type="ECO:0000256" key="1">
    <source>
        <dbReference type="SAM" id="MobiDB-lite"/>
    </source>
</evidence>